<accession>A4BXI5</accession>
<sequence length="58" mass="6675">MAKGIQFRNTLKKTAPRSSILVLFPEWVLISFERKIKIYASKKLSIFTENGNIFLTGE</sequence>
<dbReference type="HOGENOM" id="CLU_2975388_0_0_10"/>
<name>A4BXI5_9FLAO</name>
<reference evidence="1 2" key="1">
    <citation type="submission" date="2006-02" db="EMBL/GenBank/DDBJ databases">
        <authorList>
            <person name="Murray A."/>
            <person name="Staley J."/>
            <person name="Ferriera S."/>
            <person name="Johnson J."/>
            <person name="Kravitz S."/>
            <person name="Halpern A."/>
            <person name="Remington K."/>
            <person name="Beeson K."/>
            <person name="Tran B."/>
            <person name="Rogers Y.-H."/>
            <person name="Friedman R."/>
            <person name="Venter J.C."/>
        </authorList>
    </citation>
    <scope>NUCLEOTIDE SEQUENCE [LARGE SCALE GENOMIC DNA]</scope>
    <source>
        <strain evidence="1 2">23-P</strain>
    </source>
</reference>
<evidence type="ECO:0000313" key="1">
    <source>
        <dbReference type="EMBL" id="EAR13676.1"/>
    </source>
</evidence>
<dbReference type="AlphaFoldDB" id="A4BXI5"/>
<dbReference type="RefSeq" id="WP_004569474.1">
    <property type="nucleotide sequence ID" value="NZ_CH724148.1"/>
</dbReference>
<dbReference type="EMBL" id="AAOG01000001">
    <property type="protein sequence ID" value="EAR13676.1"/>
    <property type="molecule type" value="Genomic_DNA"/>
</dbReference>
<gene>
    <name evidence="1" type="ORF">PI23P_04242</name>
</gene>
<dbReference type="Proteomes" id="UP000003053">
    <property type="component" value="Unassembled WGS sequence"/>
</dbReference>
<keyword evidence="2" id="KW-1185">Reference proteome</keyword>
<proteinExistence type="predicted"/>
<organism evidence="1 2">
    <name type="scientific">Polaribacter irgensii 23-P</name>
    <dbReference type="NCBI Taxonomy" id="313594"/>
    <lineage>
        <taxon>Bacteria</taxon>
        <taxon>Pseudomonadati</taxon>
        <taxon>Bacteroidota</taxon>
        <taxon>Flavobacteriia</taxon>
        <taxon>Flavobacteriales</taxon>
        <taxon>Flavobacteriaceae</taxon>
    </lineage>
</organism>
<comment type="caution">
    <text evidence="1">The sequence shown here is derived from an EMBL/GenBank/DDBJ whole genome shotgun (WGS) entry which is preliminary data.</text>
</comment>
<evidence type="ECO:0000313" key="2">
    <source>
        <dbReference type="Proteomes" id="UP000003053"/>
    </source>
</evidence>
<dbReference type="STRING" id="313594.PI23P_04242"/>
<protein>
    <submittedName>
        <fullName evidence="1">Uncharacterized protein</fullName>
    </submittedName>
</protein>